<dbReference type="AlphaFoldDB" id="A0A084T050"/>
<dbReference type="Proteomes" id="UP000028547">
    <property type="component" value="Unassembled WGS sequence"/>
</dbReference>
<accession>A0A084T050</accession>
<sequence length="116" mass="13252">MQYDALVIGTLKSKDVRPEFALRMRRLAENLARYGWGLIGTLEAVNSSQPIKEDQFVNHWQLPSEDAPKQLPGLLAKDPELRESYEQVKQLIAKEEISTLLRAVSYQVIAYPNLLK</sequence>
<evidence type="ECO:0000313" key="1">
    <source>
        <dbReference type="EMBL" id="KFA94085.1"/>
    </source>
</evidence>
<proteinExistence type="predicted"/>
<name>A0A084T050_9BACT</name>
<gene>
    <name evidence="1" type="ORF">Q664_04745</name>
</gene>
<evidence type="ECO:0000313" key="2">
    <source>
        <dbReference type="Proteomes" id="UP000028547"/>
    </source>
</evidence>
<comment type="caution">
    <text evidence="1">The sequence shown here is derived from an EMBL/GenBank/DDBJ whole genome shotgun (WGS) entry which is preliminary data.</text>
</comment>
<dbReference type="EMBL" id="JPMI01000026">
    <property type="protein sequence ID" value="KFA94085.1"/>
    <property type="molecule type" value="Genomic_DNA"/>
</dbReference>
<organism evidence="1 2">
    <name type="scientific">Archangium violaceum Cb vi76</name>
    <dbReference type="NCBI Taxonomy" id="1406225"/>
    <lineage>
        <taxon>Bacteria</taxon>
        <taxon>Pseudomonadati</taxon>
        <taxon>Myxococcota</taxon>
        <taxon>Myxococcia</taxon>
        <taxon>Myxococcales</taxon>
        <taxon>Cystobacterineae</taxon>
        <taxon>Archangiaceae</taxon>
        <taxon>Archangium</taxon>
    </lineage>
</organism>
<protein>
    <submittedName>
        <fullName evidence="1">Uncharacterized protein</fullName>
    </submittedName>
</protein>
<reference evidence="1 2" key="1">
    <citation type="submission" date="2014-07" db="EMBL/GenBank/DDBJ databases">
        <title>Draft Genome Sequence of Gephyronic Acid Producer, Cystobacter violaceus Strain Cb vi76.</title>
        <authorList>
            <person name="Stevens D.C."/>
            <person name="Young J."/>
            <person name="Carmichael R."/>
            <person name="Tan J."/>
            <person name="Taylor R.E."/>
        </authorList>
    </citation>
    <scope>NUCLEOTIDE SEQUENCE [LARGE SCALE GENOMIC DNA]</scope>
    <source>
        <strain evidence="1 2">Cb vi76</strain>
    </source>
</reference>